<dbReference type="InterPro" id="IPR036249">
    <property type="entry name" value="Thioredoxin-like_sf"/>
</dbReference>
<evidence type="ECO:0000313" key="12">
    <source>
        <dbReference type="Proteomes" id="UP000054908"/>
    </source>
</evidence>
<feature type="transmembrane region" description="Helical" evidence="8">
    <location>
        <begin position="259"/>
        <end position="281"/>
    </location>
</feature>
<dbReference type="GO" id="GO:0015035">
    <property type="term" value="F:protein-disulfide reductase activity"/>
    <property type="evidence" value="ECO:0007669"/>
    <property type="project" value="TreeGrafter"/>
</dbReference>
<evidence type="ECO:0000256" key="7">
    <source>
        <dbReference type="ARBA" id="ARBA00023284"/>
    </source>
</evidence>
<dbReference type="InterPro" id="IPR036929">
    <property type="entry name" value="DsbDN_sf"/>
</dbReference>
<proteinExistence type="predicted"/>
<reference evidence="11 12" key="1">
    <citation type="submission" date="2015-11" db="EMBL/GenBank/DDBJ databases">
        <title>Genomic analysis of 38 Legionella species identifies large and diverse effector repertoires.</title>
        <authorList>
            <person name="Burstein D."/>
            <person name="Amaro F."/>
            <person name="Zusman T."/>
            <person name="Lifshitz Z."/>
            <person name="Cohen O."/>
            <person name="Gilbert J.A."/>
            <person name="Pupko T."/>
            <person name="Shuman H.A."/>
            <person name="Segal G."/>
        </authorList>
    </citation>
    <scope>NUCLEOTIDE SEQUENCE [LARGE SCALE GENOMIC DNA]</scope>
    <source>
        <strain evidence="11 12">PX-1-G2-E2</strain>
    </source>
</reference>
<dbReference type="OrthoDB" id="9811036at2"/>
<dbReference type="Pfam" id="PF13899">
    <property type="entry name" value="Thioredoxin_7"/>
    <property type="match status" value="1"/>
</dbReference>
<evidence type="ECO:0000256" key="9">
    <source>
        <dbReference type="SAM" id="SignalP"/>
    </source>
</evidence>
<dbReference type="Pfam" id="PF11412">
    <property type="entry name" value="DsbD_N"/>
    <property type="match status" value="1"/>
</dbReference>
<dbReference type="SUPFAM" id="SSF52833">
    <property type="entry name" value="Thioredoxin-like"/>
    <property type="match status" value="1"/>
</dbReference>
<keyword evidence="12" id="KW-1185">Reference proteome</keyword>
<dbReference type="Gene3D" id="3.40.30.10">
    <property type="entry name" value="Glutaredoxin"/>
    <property type="match status" value="1"/>
</dbReference>
<dbReference type="EMBL" id="LNYL01000026">
    <property type="protein sequence ID" value="KTD28698.1"/>
    <property type="molecule type" value="Genomic_DNA"/>
</dbReference>
<accession>A0A0W0W8P1</accession>
<keyword evidence="4" id="KW-0201">Cytochrome c-type biogenesis</keyword>
<feature type="chain" id="PRO_5006915369" evidence="9">
    <location>
        <begin position="20"/>
        <end position="597"/>
    </location>
</feature>
<dbReference type="PANTHER" id="PTHR32234">
    <property type="entry name" value="THIOL:DISULFIDE INTERCHANGE PROTEIN DSBD"/>
    <property type="match status" value="1"/>
</dbReference>
<dbReference type="AlphaFoldDB" id="A0A0W0W8P1"/>
<dbReference type="GO" id="GO:0017004">
    <property type="term" value="P:cytochrome complex assembly"/>
    <property type="evidence" value="ECO:0007669"/>
    <property type="project" value="UniProtKB-KW"/>
</dbReference>
<evidence type="ECO:0000256" key="8">
    <source>
        <dbReference type="SAM" id="Phobius"/>
    </source>
</evidence>
<evidence type="ECO:0000256" key="3">
    <source>
        <dbReference type="ARBA" id="ARBA00022692"/>
    </source>
</evidence>
<gene>
    <name evidence="11" type="primary">lidC</name>
    <name evidence="11" type="ORF">Lmac_0984</name>
</gene>
<comment type="caution">
    <text evidence="11">The sequence shown here is derived from an EMBL/GenBank/DDBJ whole genome shotgun (WGS) entry which is preliminary data.</text>
</comment>
<feature type="transmembrane region" description="Helical" evidence="8">
    <location>
        <begin position="433"/>
        <end position="453"/>
    </location>
</feature>
<dbReference type="PROSITE" id="PS51352">
    <property type="entry name" value="THIOREDOXIN_2"/>
    <property type="match status" value="1"/>
</dbReference>
<dbReference type="InterPro" id="IPR003834">
    <property type="entry name" value="Cyt_c_assmbl_TM_dom"/>
</dbReference>
<feature type="transmembrane region" description="Helical" evidence="8">
    <location>
        <begin position="403"/>
        <end position="421"/>
    </location>
</feature>
<protein>
    <submittedName>
        <fullName evidence="11">Thiol:disulfide interchange protein DsbD</fullName>
    </submittedName>
</protein>
<evidence type="ECO:0000256" key="2">
    <source>
        <dbReference type="ARBA" id="ARBA00022475"/>
    </source>
</evidence>
<feature type="transmembrane region" description="Helical" evidence="8">
    <location>
        <begin position="223"/>
        <end position="247"/>
    </location>
</feature>
<dbReference type="Pfam" id="PF02683">
    <property type="entry name" value="DsbD_TM"/>
    <property type="match status" value="1"/>
</dbReference>
<evidence type="ECO:0000256" key="1">
    <source>
        <dbReference type="ARBA" id="ARBA00004651"/>
    </source>
</evidence>
<feature type="signal peptide" evidence="9">
    <location>
        <begin position="1"/>
        <end position="19"/>
    </location>
</feature>
<dbReference type="GO" id="GO:0045454">
    <property type="term" value="P:cell redox homeostasis"/>
    <property type="evidence" value="ECO:0007669"/>
    <property type="project" value="TreeGrafter"/>
</dbReference>
<keyword evidence="9" id="KW-0732">Signal</keyword>
<dbReference type="PATRIC" id="fig|466.6.peg.1049"/>
<feature type="transmembrane region" description="Helical" evidence="8">
    <location>
        <begin position="302"/>
        <end position="332"/>
    </location>
</feature>
<sequence>MKKWFLFILFWIASIVSYATPLPASEVFQVETKRVDPNTFVINWQVKPGYFLYRDRIKLTEESNSNTHLGTIRFPAATQKTDQQGRVYTVYRNQLSLPVAILGEQPGESLINVQFQGCADDGFCYPPETKQIKLTIDKNLALSDVSMETNALEAQQATVPEQPNDKNDPIETVFLDHHWAIVILSFFGFGLLLSFTPCVLPMVPVLSGIIVGHGHDLSLRKAFLLSLSYVLSMSLTYAIAGALVAKIGSNLQVVMQTSWVIGLFSLVFILLALSMFGFYDLRLPVSWQAKLAHVSQSQSSGHYISAAIMGCLSTLILSPCVTAPLIGALGYIAHTGDTVLGSSALFFLGLGMGTPLLVIGISAGKWLPKAGKWMNAVKSFFGVLLLAVALFLLERILPGPLSMALWASLLVFSGIYCGALTRALTNLDKFRQGFGIILLVYGLLVLIGASMGATNPLQPLASLQIANTATVTTPNKTVKTLSGLQKAIAKAKGKPILLDFYADWCTSCKLMESTVFNDPQVKEALKDFIVVKVDITENRAQERALLSQFNVVAPPTFLFLNGLGNELTHLRLVGEMSPNELITQLNLALSSFAISKE</sequence>
<dbReference type="InterPro" id="IPR013766">
    <property type="entry name" value="Thioredoxin_domain"/>
</dbReference>
<feature type="transmembrane region" description="Helical" evidence="8">
    <location>
        <begin position="344"/>
        <end position="367"/>
    </location>
</feature>
<evidence type="ECO:0000256" key="4">
    <source>
        <dbReference type="ARBA" id="ARBA00022748"/>
    </source>
</evidence>
<name>A0A0W0W8P1_9GAMM</name>
<dbReference type="PANTHER" id="PTHR32234:SF0">
    <property type="entry name" value="THIOL:DISULFIDE INTERCHANGE PROTEIN DSBD"/>
    <property type="match status" value="1"/>
</dbReference>
<dbReference type="InterPro" id="IPR035671">
    <property type="entry name" value="DsbD_gamma"/>
</dbReference>
<dbReference type="CDD" id="cd02953">
    <property type="entry name" value="DsbDgamma"/>
    <property type="match status" value="1"/>
</dbReference>
<organism evidence="11 12">
    <name type="scientific">Legionella maceachernii</name>
    <dbReference type="NCBI Taxonomy" id="466"/>
    <lineage>
        <taxon>Bacteria</taxon>
        <taxon>Pseudomonadati</taxon>
        <taxon>Pseudomonadota</taxon>
        <taxon>Gammaproteobacteria</taxon>
        <taxon>Legionellales</taxon>
        <taxon>Legionellaceae</taxon>
        <taxon>Legionella</taxon>
    </lineage>
</organism>
<evidence type="ECO:0000259" key="10">
    <source>
        <dbReference type="PROSITE" id="PS51352"/>
    </source>
</evidence>
<dbReference type="Proteomes" id="UP000054908">
    <property type="component" value="Unassembled WGS sequence"/>
</dbReference>
<dbReference type="NCBIfam" id="NF001419">
    <property type="entry name" value="PRK00293.1"/>
    <property type="match status" value="1"/>
</dbReference>
<dbReference type="PROSITE" id="PS00194">
    <property type="entry name" value="THIOREDOXIN_1"/>
    <property type="match status" value="1"/>
</dbReference>
<dbReference type="InterPro" id="IPR028250">
    <property type="entry name" value="DsbDN"/>
</dbReference>
<feature type="transmembrane region" description="Helical" evidence="8">
    <location>
        <begin position="179"/>
        <end position="211"/>
    </location>
</feature>
<feature type="domain" description="Thioredoxin" evidence="10">
    <location>
        <begin position="460"/>
        <end position="590"/>
    </location>
</feature>
<evidence type="ECO:0000256" key="5">
    <source>
        <dbReference type="ARBA" id="ARBA00022989"/>
    </source>
</evidence>
<dbReference type="STRING" id="466.Lmac_0984"/>
<comment type="subcellular location">
    <subcellularLocation>
        <location evidence="1">Cell membrane</location>
        <topology evidence="1">Multi-pass membrane protein</topology>
    </subcellularLocation>
</comment>
<feature type="transmembrane region" description="Helical" evidence="8">
    <location>
        <begin position="379"/>
        <end position="397"/>
    </location>
</feature>
<dbReference type="Gene3D" id="2.60.40.1250">
    <property type="entry name" value="Thiol:disulfide interchange protein DsbD, N-terminal domain"/>
    <property type="match status" value="1"/>
</dbReference>
<keyword evidence="6 8" id="KW-0472">Membrane</keyword>
<evidence type="ECO:0000256" key="6">
    <source>
        <dbReference type="ARBA" id="ARBA00023136"/>
    </source>
</evidence>
<keyword evidence="5 8" id="KW-1133">Transmembrane helix</keyword>
<dbReference type="SUPFAM" id="SSF74863">
    <property type="entry name" value="Thiol:disulfide interchange protein DsbD, N-terminal domain (DsbD-alpha)"/>
    <property type="match status" value="1"/>
</dbReference>
<keyword evidence="3 8" id="KW-0812">Transmembrane</keyword>
<dbReference type="RefSeq" id="WP_058451789.1">
    <property type="nucleotide sequence ID" value="NZ_CAAAIB010000016.1"/>
</dbReference>
<keyword evidence="2" id="KW-1003">Cell membrane</keyword>
<keyword evidence="7" id="KW-0676">Redox-active center</keyword>
<evidence type="ECO:0000313" key="11">
    <source>
        <dbReference type="EMBL" id="KTD28698.1"/>
    </source>
</evidence>
<dbReference type="GO" id="GO:0005886">
    <property type="term" value="C:plasma membrane"/>
    <property type="evidence" value="ECO:0007669"/>
    <property type="project" value="UniProtKB-SubCell"/>
</dbReference>
<dbReference type="InterPro" id="IPR017937">
    <property type="entry name" value="Thioredoxin_CS"/>
</dbReference>